<accession>A0A803M148</accession>
<reference evidence="2" key="2">
    <citation type="submission" date="2021-03" db="UniProtKB">
        <authorList>
            <consortium name="EnsemblPlants"/>
        </authorList>
    </citation>
    <scope>IDENTIFICATION</scope>
</reference>
<organism evidence="2 3">
    <name type="scientific">Chenopodium quinoa</name>
    <name type="common">Quinoa</name>
    <dbReference type="NCBI Taxonomy" id="63459"/>
    <lineage>
        <taxon>Eukaryota</taxon>
        <taxon>Viridiplantae</taxon>
        <taxon>Streptophyta</taxon>
        <taxon>Embryophyta</taxon>
        <taxon>Tracheophyta</taxon>
        <taxon>Spermatophyta</taxon>
        <taxon>Magnoliopsida</taxon>
        <taxon>eudicotyledons</taxon>
        <taxon>Gunneridae</taxon>
        <taxon>Pentapetalae</taxon>
        <taxon>Caryophyllales</taxon>
        <taxon>Chenopodiaceae</taxon>
        <taxon>Chenopodioideae</taxon>
        <taxon>Atripliceae</taxon>
        <taxon>Chenopodium</taxon>
    </lineage>
</organism>
<dbReference type="EnsemblPlants" id="AUR62021680-RA">
    <property type="protein sequence ID" value="AUR62021680-RA:cds"/>
    <property type="gene ID" value="AUR62021680"/>
</dbReference>
<feature type="signal peptide" evidence="1">
    <location>
        <begin position="1"/>
        <end position="24"/>
    </location>
</feature>
<evidence type="ECO:0000256" key="1">
    <source>
        <dbReference type="SAM" id="SignalP"/>
    </source>
</evidence>
<evidence type="ECO:0000313" key="3">
    <source>
        <dbReference type="Proteomes" id="UP000596660"/>
    </source>
</evidence>
<sequence>MANIKAMSLLLAFLVVAMLVSENALDVVSKGAQRLVKPRNATSFATSAVENAFVFHQAPLATKNFALATTTGRPREVDQSALNFIS</sequence>
<dbReference type="Proteomes" id="UP000596660">
    <property type="component" value="Unplaced"/>
</dbReference>
<reference evidence="2" key="1">
    <citation type="journal article" date="2017" name="Nature">
        <title>The genome of Chenopodium quinoa.</title>
        <authorList>
            <person name="Jarvis D.E."/>
            <person name="Ho Y.S."/>
            <person name="Lightfoot D.J."/>
            <person name="Schmoeckel S.M."/>
            <person name="Li B."/>
            <person name="Borm T.J.A."/>
            <person name="Ohyanagi H."/>
            <person name="Mineta K."/>
            <person name="Michell C.T."/>
            <person name="Saber N."/>
            <person name="Kharbatia N.M."/>
            <person name="Rupper R.R."/>
            <person name="Sharp A.R."/>
            <person name="Dally N."/>
            <person name="Boughton B.A."/>
            <person name="Woo Y.H."/>
            <person name="Gao G."/>
            <person name="Schijlen E.G.W.M."/>
            <person name="Guo X."/>
            <person name="Momin A.A."/>
            <person name="Negrao S."/>
            <person name="Al-Babili S."/>
            <person name="Gehring C."/>
            <person name="Roessner U."/>
            <person name="Jung C."/>
            <person name="Murphy K."/>
            <person name="Arold S.T."/>
            <person name="Gojobori T."/>
            <person name="van der Linden C.G."/>
            <person name="van Loo E.N."/>
            <person name="Jellen E.N."/>
            <person name="Maughan P.J."/>
            <person name="Tester M."/>
        </authorList>
    </citation>
    <scope>NUCLEOTIDE SEQUENCE [LARGE SCALE GENOMIC DNA]</scope>
    <source>
        <strain evidence="2">cv. PI 614886</strain>
    </source>
</reference>
<feature type="chain" id="PRO_5030934336" evidence="1">
    <location>
        <begin position="25"/>
        <end position="86"/>
    </location>
</feature>
<evidence type="ECO:0000313" key="2">
    <source>
        <dbReference type="EnsemblPlants" id="AUR62021680-RA:cds"/>
    </source>
</evidence>
<dbReference type="Gramene" id="AUR62021680-RA">
    <property type="protein sequence ID" value="AUR62021680-RA:cds"/>
    <property type="gene ID" value="AUR62021680"/>
</dbReference>
<protein>
    <submittedName>
        <fullName evidence="2">Uncharacterized protein</fullName>
    </submittedName>
</protein>
<keyword evidence="3" id="KW-1185">Reference proteome</keyword>
<keyword evidence="1" id="KW-0732">Signal</keyword>
<dbReference type="AlphaFoldDB" id="A0A803M148"/>
<proteinExistence type="predicted"/>
<name>A0A803M148_CHEQI</name>